<evidence type="ECO:0000313" key="3">
    <source>
        <dbReference type="Proteomes" id="UP001176940"/>
    </source>
</evidence>
<dbReference type="Proteomes" id="UP001176940">
    <property type="component" value="Unassembled WGS sequence"/>
</dbReference>
<feature type="compositionally biased region" description="Polar residues" evidence="1">
    <location>
        <begin position="171"/>
        <end position="181"/>
    </location>
</feature>
<gene>
    <name evidence="2" type="ORF">RIMI_LOCUS11066294</name>
</gene>
<reference evidence="2" key="1">
    <citation type="submission" date="2023-07" db="EMBL/GenBank/DDBJ databases">
        <authorList>
            <person name="Stuckert A."/>
        </authorList>
    </citation>
    <scope>NUCLEOTIDE SEQUENCE</scope>
</reference>
<protein>
    <submittedName>
        <fullName evidence="2">Uncharacterized protein</fullName>
    </submittedName>
</protein>
<feature type="region of interest" description="Disordered" evidence="1">
    <location>
        <begin position="144"/>
        <end position="181"/>
    </location>
</feature>
<proteinExistence type="predicted"/>
<organism evidence="2 3">
    <name type="scientific">Ranitomeya imitator</name>
    <name type="common">mimic poison frog</name>
    <dbReference type="NCBI Taxonomy" id="111125"/>
    <lineage>
        <taxon>Eukaryota</taxon>
        <taxon>Metazoa</taxon>
        <taxon>Chordata</taxon>
        <taxon>Craniata</taxon>
        <taxon>Vertebrata</taxon>
        <taxon>Euteleostomi</taxon>
        <taxon>Amphibia</taxon>
        <taxon>Batrachia</taxon>
        <taxon>Anura</taxon>
        <taxon>Neobatrachia</taxon>
        <taxon>Hyloidea</taxon>
        <taxon>Dendrobatidae</taxon>
        <taxon>Dendrobatinae</taxon>
        <taxon>Ranitomeya</taxon>
    </lineage>
</organism>
<keyword evidence="3" id="KW-1185">Reference proteome</keyword>
<name>A0ABN9LP86_9NEOB</name>
<accession>A0ABN9LP86</accession>
<evidence type="ECO:0000313" key="2">
    <source>
        <dbReference type="EMBL" id="CAJ0945937.1"/>
    </source>
</evidence>
<sequence>MESPAKCMRCCSEDEIKATLAKAKNNLVAIASKGIAIDHREVSKLVGDGKCLDSLISFLEGRGFVIYNKLLVPRTNSFKSTEESSILERKQTTWDIFLTNREQFKAGCKRKRPQTCNTGVTKQEEEAIRIMDMDEKDTYEKITEETGTASECEPKEEEEKKENSSLETKASEPNISWSNPLRKQMADSNMYMKPSLKTELLSGFVNFLSNTLAVQRRKQEAENVARFLYFIVNDKAKFTLR</sequence>
<dbReference type="PANTHER" id="PTHR47306:SF2">
    <property type="entry name" value="CORE-BINDING (CB) DOMAIN-CONTAINING PROTEIN"/>
    <property type="match status" value="1"/>
</dbReference>
<dbReference type="PANTHER" id="PTHR47306">
    <property type="entry name" value="SI:CH211-178J18.4-RELATED"/>
    <property type="match status" value="1"/>
</dbReference>
<dbReference type="EMBL" id="CAUEEQ010024595">
    <property type="protein sequence ID" value="CAJ0945937.1"/>
    <property type="molecule type" value="Genomic_DNA"/>
</dbReference>
<comment type="caution">
    <text evidence="2">The sequence shown here is derived from an EMBL/GenBank/DDBJ whole genome shotgun (WGS) entry which is preliminary data.</text>
</comment>
<evidence type="ECO:0000256" key="1">
    <source>
        <dbReference type="SAM" id="MobiDB-lite"/>
    </source>
</evidence>